<dbReference type="EMBL" id="BLXT01000383">
    <property type="protein sequence ID" value="GFN76418.1"/>
    <property type="molecule type" value="Genomic_DNA"/>
</dbReference>
<keyword evidence="2" id="KW-1185">Reference proteome</keyword>
<name>A0AAV3Y308_9GAST</name>
<gene>
    <name evidence="1" type="ORF">PoB_000292400</name>
</gene>
<dbReference type="AlphaFoldDB" id="A0AAV3Y308"/>
<dbReference type="Proteomes" id="UP000735302">
    <property type="component" value="Unassembled WGS sequence"/>
</dbReference>
<proteinExistence type="predicted"/>
<evidence type="ECO:0000313" key="2">
    <source>
        <dbReference type="Proteomes" id="UP000735302"/>
    </source>
</evidence>
<sequence length="105" mass="11795">MANSKKSSNLKCNLVGKDEQIKHFTKFKYLGYLITSDGRCTSKISKRIGLRVRHTPPPSTDISQSYWKRTGSRACRPVRDVVVCGEFEPKVVLDMVATVCSREGT</sequence>
<organism evidence="1 2">
    <name type="scientific">Plakobranchus ocellatus</name>
    <dbReference type="NCBI Taxonomy" id="259542"/>
    <lineage>
        <taxon>Eukaryota</taxon>
        <taxon>Metazoa</taxon>
        <taxon>Spiralia</taxon>
        <taxon>Lophotrochozoa</taxon>
        <taxon>Mollusca</taxon>
        <taxon>Gastropoda</taxon>
        <taxon>Heterobranchia</taxon>
        <taxon>Euthyneura</taxon>
        <taxon>Panpulmonata</taxon>
        <taxon>Sacoglossa</taxon>
        <taxon>Placobranchoidea</taxon>
        <taxon>Plakobranchidae</taxon>
        <taxon>Plakobranchus</taxon>
    </lineage>
</organism>
<comment type="caution">
    <text evidence="1">The sequence shown here is derived from an EMBL/GenBank/DDBJ whole genome shotgun (WGS) entry which is preliminary data.</text>
</comment>
<evidence type="ECO:0000313" key="1">
    <source>
        <dbReference type="EMBL" id="GFN76418.1"/>
    </source>
</evidence>
<accession>A0AAV3Y308</accession>
<protein>
    <submittedName>
        <fullName evidence="1">Uncharacterized protein</fullName>
    </submittedName>
</protein>
<reference evidence="1 2" key="1">
    <citation type="journal article" date="2021" name="Elife">
        <title>Chloroplast acquisition without the gene transfer in kleptoplastic sea slugs, Plakobranchus ocellatus.</title>
        <authorList>
            <person name="Maeda T."/>
            <person name="Takahashi S."/>
            <person name="Yoshida T."/>
            <person name="Shimamura S."/>
            <person name="Takaki Y."/>
            <person name="Nagai Y."/>
            <person name="Toyoda A."/>
            <person name="Suzuki Y."/>
            <person name="Arimoto A."/>
            <person name="Ishii H."/>
            <person name="Satoh N."/>
            <person name="Nishiyama T."/>
            <person name="Hasebe M."/>
            <person name="Maruyama T."/>
            <person name="Minagawa J."/>
            <person name="Obokata J."/>
            <person name="Shigenobu S."/>
        </authorList>
    </citation>
    <scope>NUCLEOTIDE SEQUENCE [LARGE SCALE GENOMIC DNA]</scope>
</reference>